<dbReference type="PANTHER" id="PTHR12818">
    <property type="entry name" value="TRNA (ADENINE(37)-N6)-METHYLTRANSFERASE"/>
    <property type="match status" value="1"/>
</dbReference>
<comment type="caution">
    <text evidence="4">The sequence shown here is derived from an EMBL/GenBank/DDBJ whole genome shotgun (WGS) entry which is preliminary data.</text>
</comment>
<dbReference type="InterPro" id="IPR036413">
    <property type="entry name" value="YaeB-like_sf"/>
</dbReference>
<reference evidence="4 5" key="1">
    <citation type="submission" date="2019-05" db="EMBL/GenBank/DDBJ databases">
        <title>Psychrobacillus vulpis sp. nov., a new species isolated from feces of a red fox that inhabits in The Tablas de Daimiel Natural Park, Albacete, Spain.</title>
        <authorList>
            <person name="Rodriguez M."/>
            <person name="Reina J.C."/>
            <person name="Bejar V."/>
            <person name="Llamas I."/>
        </authorList>
    </citation>
    <scope>NUCLEOTIDE SEQUENCE [LARGE SCALE GENOMIC DNA]</scope>
    <source>
        <strain evidence="4 5">NHI-2</strain>
    </source>
</reference>
<feature type="domain" description="TsaA-like" evidence="3">
    <location>
        <begin position="6"/>
        <end position="138"/>
    </location>
</feature>
<keyword evidence="4" id="KW-0808">Transferase</keyword>
<organism evidence="4 5">
    <name type="scientific">Psychrobacillus soli</name>
    <dbReference type="NCBI Taxonomy" id="1543965"/>
    <lineage>
        <taxon>Bacteria</taxon>
        <taxon>Bacillati</taxon>
        <taxon>Bacillota</taxon>
        <taxon>Bacilli</taxon>
        <taxon>Bacillales</taxon>
        <taxon>Bacillaceae</taxon>
        <taxon>Psychrobacillus</taxon>
    </lineage>
</organism>
<dbReference type="EMBL" id="VDGG01000067">
    <property type="protein sequence ID" value="TQR05805.1"/>
    <property type="molecule type" value="Genomic_DNA"/>
</dbReference>
<dbReference type="InterPro" id="IPR040372">
    <property type="entry name" value="YaeB-like"/>
</dbReference>
<dbReference type="OrthoDB" id="9799092at2"/>
<name>A0A544SKS5_9BACI</name>
<evidence type="ECO:0000256" key="1">
    <source>
        <dbReference type="ARBA" id="ARBA00022691"/>
    </source>
</evidence>
<dbReference type="SUPFAM" id="SSF118196">
    <property type="entry name" value="YaeB-like"/>
    <property type="match status" value="1"/>
</dbReference>
<accession>A0A544SKS5</accession>
<keyword evidence="4" id="KW-0489">Methyltransferase</keyword>
<dbReference type="InterPro" id="IPR036414">
    <property type="entry name" value="YaeB_N_sf"/>
</dbReference>
<comment type="similarity">
    <text evidence="2">Belongs to the tRNA methyltransferase O family.</text>
</comment>
<evidence type="ECO:0000313" key="4">
    <source>
        <dbReference type="EMBL" id="TQR05805.1"/>
    </source>
</evidence>
<evidence type="ECO:0000259" key="3">
    <source>
        <dbReference type="PROSITE" id="PS51668"/>
    </source>
</evidence>
<dbReference type="AlphaFoldDB" id="A0A544SKS5"/>
<gene>
    <name evidence="4" type="primary">tsaA</name>
    <name evidence="4" type="ORF">FG383_19415</name>
</gene>
<dbReference type="PROSITE" id="PS51668">
    <property type="entry name" value="TSAA_2"/>
    <property type="match status" value="1"/>
</dbReference>
<sequence length="154" mass="17719">MDKFTISSIGTVYNERKTPEDDYWGNVISEIKLNNEWDTSCLDGIESFSHLEILYLFHLVSDDKIQYTSRHPRNNKKYTKVGIFAQRGKNRPNKIGLTVVELIKRKGNTLTVRGLDAIDGTPIIDVKPVMNEFLPKGEVKQPEWATDLMVNYWG</sequence>
<dbReference type="GO" id="GO:0032259">
    <property type="term" value="P:methylation"/>
    <property type="evidence" value="ECO:0007669"/>
    <property type="project" value="UniProtKB-KW"/>
</dbReference>
<dbReference type="Gene3D" id="2.40.30.70">
    <property type="entry name" value="YaeB-like"/>
    <property type="match status" value="1"/>
</dbReference>
<proteinExistence type="inferred from homology"/>
<dbReference type="CDD" id="cd09281">
    <property type="entry name" value="UPF0066"/>
    <property type="match status" value="1"/>
</dbReference>
<dbReference type="GO" id="GO:0008168">
    <property type="term" value="F:methyltransferase activity"/>
    <property type="evidence" value="ECO:0007669"/>
    <property type="project" value="UniProtKB-KW"/>
</dbReference>
<evidence type="ECO:0000313" key="5">
    <source>
        <dbReference type="Proteomes" id="UP000318937"/>
    </source>
</evidence>
<dbReference type="InterPro" id="IPR023370">
    <property type="entry name" value="TrmO-like_N"/>
</dbReference>
<dbReference type="PANTHER" id="PTHR12818:SF0">
    <property type="entry name" value="TRNA (ADENINE(37)-N6)-METHYLTRANSFERASE"/>
    <property type="match status" value="1"/>
</dbReference>
<dbReference type="RefSeq" id="WP_142609158.1">
    <property type="nucleotide sequence ID" value="NZ_VDGG01000067.1"/>
</dbReference>
<evidence type="ECO:0000256" key="2">
    <source>
        <dbReference type="ARBA" id="ARBA00033753"/>
    </source>
</evidence>
<protein>
    <submittedName>
        <fullName evidence="4">tRNA (N6-threonylcarbamoyladenosine(37)-N6)-methyltransferase TrmO</fullName>
    </submittedName>
</protein>
<dbReference type="NCBIfam" id="TIGR00104">
    <property type="entry name" value="tRNA_TsaA"/>
    <property type="match status" value="1"/>
</dbReference>
<keyword evidence="5" id="KW-1185">Reference proteome</keyword>
<dbReference type="Proteomes" id="UP000318937">
    <property type="component" value="Unassembled WGS sequence"/>
</dbReference>
<keyword evidence="1" id="KW-0949">S-adenosyl-L-methionine</keyword>
<dbReference type="Pfam" id="PF01980">
    <property type="entry name" value="TrmO_N"/>
    <property type="match status" value="1"/>
</dbReference>